<evidence type="ECO:0000256" key="10">
    <source>
        <dbReference type="RuleBase" id="RU004481"/>
    </source>
</evidence>
<evidence type="ECO:0000256" key="7">
    <source>
        <dbReference type="ARBA" id="ARBA00032345"/>
    </source>
</evidence>
<dbReference type="FunFam" id="3.40.50.300:FF:000040">
    <property type="entry name" value="GTPase Der"/>
    <property type="match status" value="1"/>
</dbReference>
<feature type="domain" description="EngA-type G" evidence="11">
    <location>
        <begin position="203"/>
        <end position="378"/>
    </location>
</feature>
<dbReference type="PROSITE" id="PS51712">
    <property type="entry name" value="G_ENGA"/>
    <property type="match status" value="1"/>
</dbReference>
<evidence type="ECO:0000259" key="11">
    <source>
        <dbReference type="PROSITE" id="PS51712"/>
    </source>
</evidence>
<feature type="binding site" evidence="8">
    <location>
        <begin position="256"/>
        <end position="260"/>
    </location>
    <ligand>
        <name>GTP</name>
        <dbReference type="ChEBI" id="CHEBI:37565"/>
        <label>2</label>
    </ligand>
</feature>
<accession>A0A9E2NYL1</accession>
<reference evidence="12" key="2">
    <citation type="submission" date="2021-04" db="EMBL/GenBank/DDBJ databases">
        <authorList>
            <person name="Gilroy R."/>
        </authorList>
    </citation>
    <scope>NUCLEOTIDE SEQUENCE</scope>
    <source>
        <strain evidence="12">Gambia15-2214</strain>
    </source>
</reference>
<comment type="caution">
    <text evidence="12">The sequence shown here is derived from an EMBL/GenBank/DDBJ whole genome shotgun (WGS) entry which is preliminary data.</text>
</comment>
<dbReference type="InterPro" id="IPR016484">
    <property type="entry name" value="GTPase_Der"/>
</dbReference>
<feature type="binding site" evidence="8">
    <location>
        <begin position="31"/>
        <end position="38"/>
    </location>
    <ligand>
        <name>GTP</name>
        <dbReference type="ChEBI" id="CHEBI:37565"/>
        <label>1</label>
    </ligand>
</feature>
<dbReference type="EMBL" id="JAHLFV010000026">
    <property type="protein sequence ID" value="MBU3849154.1"/>
    <property type="molecule type" value="Genomic_DNA"/>
</dbReference>
<dbReference type="InterPro" id="IPR032859">
    <property type="entry name" value="KH_dom-like"/>
</dbReference>
<dbReference type="CDD" id="cd01895">
    <property type="entry name" value="EngA2"/>
    <property type="match status" value="1"/>
</dbReference>
<dbReference type="GO" id="GO:0042254">
    <property type="term" value="P:ribosome biogenesis"/>
    <property type="evidence" value="ECO:0007669"/>
    <property type="project" value="UniProtKB-KW"/>
</dbReference>
<dbReference type="NCBIfam" id="TIGR00231">
    <property type="entry name" value="small_GTP"/>
    <property type="match status" value="2"/>
</dbReference>
<dbReference type="NCBIfam" id="TIGR03594">
    <property type="entry name" value="GTPase_EngA"/>
    <property type="match status" value="1"/>
</dbReference>
<keyword evidence="5 8" id="KW-0547">Nucleotide-binding</keyword>
<protein>
    <recommendedName>
        <fullName evidence="2 8">GTPase Der</fullName>
    </recommendedName>
    <alternativeName>
        <fullName evidence="7 8">GTP-binding protein EngA</fullName>
    </alternativeName>
</protein>
<comment type="function">
    <text evidence="8 10">GTPase that plays an essential role in the late steps of ribosome biogenesis.</text>
</comment>
<dbReference type="GO" id="GO:0016787">
    <property type="term" value="F:hydrolase activity"/>
    <property type="evidence" value="ECO:0007669"/>
    <property type="project" value="UniProtKB-KW"/>
</dbReference>
<dbReference type="Pfam" id="PF14714">
    <property type="entry name" value="KH_dom-like"/>
    <property type="match status" value="1"/>
</dbReference>
<keyword evidence="3 8" id="KW-0690">Ribosome biogenesis</keyword>
<organism evidence="12 13">
    <name type="scientific">Candidatus Treponema excrementipullorum</name>
    <dbReference type="NCBI Taxonomy" id="2838768"/>
    <lineage>
        <taxon>Bacteria</taxon>
        <taxon>Pseudomonadati</taxon>
        <taxon>Spirochaetota</taxon>
        <taxon>Spirochaetia</taxon>
        <taxon>Spirochaetales</taxon>
        <taxon>Treponemataceae</taxon>
        <taxon>Treponema</taxon>
    </lineage>
</organism>
<sequence>MEHNEKETEIFGTGFDSSKNYKNLPLVVIAGRPNVGKSTLFNRLLHRRRAITDPTPGVTRDPIEETAFINGYPMRLMDTGGFKLDREVGTMEAVMDQLVVEQSLKALENADVILLLLDAGLITGEDEEFIKLLRPYWHKVIAAVNKTEGGRLEEEAWNYMQFGFDNLLLISAEHGDRIPELTDLLIEKLDFSKVEEGEDIVPVRIAIMGKPNTGKSTLANRLTHTEASIVCDYAGTTRDVVEGSFEYGGRTFQVLDTAGIRRKARVKEDIEYYSVNRAIKTLEDAEIVFLMIDAQEGLAEQDKKIAALAHDRGRGVIFVLNKWDTQEQGRKALKQAEDNIRIMFGKMQYAPVIAISALEGKGIKALLNEALAMDAQLNKKVETGILNMALKDWIFAYPPPSGKSSQFKLKYMVQTSVNPVSFLLFASRPEVVPDTYVAYLKNKIRKDLGFDKIPVMLELKASRKKWEDRVNR</sequence>
<dbReference type="InterPro" id="IPR031166">
    <property type="entry name" value="G_ENGA"/>
</dbReference>
<dbReference type="PANTHER" id="PTHR43834">
    <property type="entry name" value="GTPASE DER"/>
    <property type="match status" value="1"/>
</dbReference>
<evidence type="ECO:0000256" key="3">
    <source>
        <dbReference type="ARBA" id="ARBA00022517"/>
    </source>
</evidence>
<comment type="subunit">
    <text evidence="8">Associates with the 50S ribosomal subunit.</text>
</comment>
<dbReference type="InterPro" id="IPR015946">
    <property type="entry name" value="KH_dom-like_a/b"/>
</dbReference>
<reference evidence="12" key="1">
    <citation type="journal article" date="2021" name="PeerJ">
        <title>Extensive microbial diversity within the chicken gut microbiome revealed by metagenomics and culture.</title>
        <authorList>
            <person name="Gilroy R."/>
            <person name="Ravi A."/>
            <person name="Getino M."/>
            <person name="Pursley I."/>
            <person name="Horton D.L."/>
            <person name="Alikhan N.F."/>
            <person name="Baker D."/>
            <person name="Gharbi K."/>
            <person name="Hall N."/>
            <person name="Watson M."/>
            <person name="Adriaenssens E.M."/>
            <person name="Foster-Nyarko E."/>
            <person name="Jarju S."/>
            <person name="Secka A."/>
            <person name="Antonio M."/>
            <person name="Oren A."/>
            <person name="Chaudhuri R.R."/>
            <person name="La Ragione R."/>
            <person name="Hildebrand F."/>
            <person name="Pallen M.J."/>
        </authorList>
    </citation>
    <scope>NUCLEOTIDE SEQUENCE</scope>
    <source>
        <strain evidence="12">Gambia15-2214</strain>
    </source>
</reference>
<dbReference type="PIRSF" id="PIRSF006485">
    <property type="entry name" value="GTP-binding_EngA"/>
    <property type="match status" value="1"/>
</dbReference>
<gene>
    <name evidence="8 12" type="primary">der</name>
    <name evidence="12" type="ORF">IAA16_01150</name>
</gene>
<dbReference type="GO" id="GO:0043022">
    <property type="term" value="F:ribosome binding"/>
    <property type="evidence" value="ECO:0007669"/>
    <property type="project" value="TreeGrafter"/>
</dbReference>
<keyword evidence="12" id="KW-0378">Hydrolase</keyword>
<name>A0A9E2NYL1_9SPIR</name>
<evidence type="ECO:0000256" key="4">
    <source>
        <dbReference type="ARBA" id="ARBA00022737"/>
    </source>
</evidence>
<evidence type="ECO:0000313" key="12">
    <source>
        <dbReference type="EMBL" id="MBU3849154.1"/>
    </source>
</evidence>
<dbReference type="PRINTS" id="PR00326">
    <property type="entry name" value="GTP1OBG"/>
</dbReference>
<dbReference type="CDD" id="cd01894">
    <property type="entry name" value="EngA1"/>
    <property type="match status" value="1"/>
</dbReference>
<proteinExistence type="inferred from homology"/>
<evidence type="ECO:0000256" key="2">
    <source>
        <dbReference type="ARBA" id="ARBA00020953"/>
    </source>
</evidence>
<evidence type="ECO:0000256" key="5">
    <source>
        <dbReference type="ARBA" id="ARBA00022741"/>
    </source>
</evidence>
<feature type="binding site" evidence="8">
    <location>
        <begin position="321"/>
        <end position="324"/>
    </location>
    <ligand>
        <name>GTP</name>
        <dbReference type="ChEBI" id="CHEBI:37565"/>
        <label>2</label>
    </ligand>
</feature>
<dbReference type="InterPro" id="IPR005225">
    <property type="entry name" value="Small_GTP-bd"/>
</dbReference>
<dbReference type="SUPFAM" id="SSF52540">
    <property type="entry name" value="P-loop containing nucleoside triphosphate hydrolases"/>
    <property type="match status" value="2"/>
</dbReference>
<dbReference type="GO" id="GO:0005525">
    <property type="term" value="F:GTP binding"/>
    <property type="evidence" value="ECO:0007669"/>
    <property type="project" value="UniProtKB-UniRule"/>
</dbReference>
<dbReference type="InterPro" id="IPR006073">
    <property type="entry name" value="GTP-bd"/>
</dbReference>
<dbReference type="PANTHER" id="PTHR43834:SF6">
    <property type="entry name" value="GTPASE DER"/>
    <property type="match status" value="1"/>
</dbReference>
<evidence type="ECO:0000256" key="6">
    <source>
        <dbReference type="ARBA" id="ARBA00023134"/>
    </source>
</evidence>
<comment type="similarity">
    <text evidence="1 8 9 10">Belongs to the TRAFAC class TrmE-Era-EngA-EngB-Septin-like GTPase superfamily. EngA (Der) GTPase family.</text>
</comment>
<evidence type="ECO:0000313" key="13">
    <source>
        <dbReference type="Proteomes" id="UP000823914"/>
    </source>
</evidence>
<dbReference type="Gene3D" id="3.30.300.20">
    <property type="match status" value="1"/>
</dbReference>
<dbReference type="AlphaFoldDB" id="A0A9E2NYL1"/>
<dbReference type="InterPro" id="IPR027417">
    <property type="entry name" value="P-loop_NTPase"/>
</dbReference>
<dbReference type="HAMAP" id="MF_00195">
    <property type="entry name" value="GTPase_Der"/>
    <property type="match status" value="1"/>
</dbReference>
<feature type="binding site" evidence="8">
    <location>
        <begin position="145"/>
        <end position="148"/>
    </location>
    <ligand>
        <name>GTP</name>
        <dbReference type="ChEBI" id="CHEBI:37565"/>
        <label>1</label>
    </ligand>
</feature>
<evidence type="ECO:0000256" key="8">
    <source>
        <dbReference type="HAMAP-Rule" id="MF_00195"/>
    </source>
</evidence>
<keyword evidence="6 8" id="KW-0342">GTP-binding</keyword>
<dbReference type="Pfam" id="PF01926">
    <property type="entry name" value="MMR_HSR1"/>
    <property type="match status" value="2"/>
</dbReference>
<keyword evidence="4 10" id="KW-0677">Repeat</keyword>
<feature type="binding site" evidence="8">
    <location>
        <begin position="209"/>
        <end position="216"/>
    </location>
    <ligand>
        <name>GTP</name>
        <dbReference type="ChEBI" id="CHEBI:37565"/>
        <label>2</label>
    </ligand>
</feature>
<feature type="binding site" evidence="8">
    <location>
        <begin position="78"/>
        <end position="82"/>
    </location>
    <ligand>
        <name>GTP</name>
        <dbReference type="ChEBI" id="CHEBI:37565"/>
        <label>1</label>
    </ligand>
</feature>
<evidence type="ECO:0000256" key="9">
    <source>
        <dbReference type="PROSITE-ProRule" id="PRU01049"/>
    </source>
</evidence>
<dbReference type="Proteomes" id="UP000823914">
    <property type="component" value="Unassembled WGS sequence"/>
</dbReference>
<evidence type="ECO:0000256" key="1">
    <source>
        <dbReference type="ARBA" id="ARBA00008279"/>
    </source>
</evidence>
<dbReference type="Gene3D" id="3.40.50.300">
    <property type="entry name" value="P-loop containing nucleotide triphosphate hydrolases"/>
    <property type="match status" value="2"/>
</dbReference>